<organism evidence="1 2">
    <name type="scientific">Gigaspora margarita</name>
    <dbReference type="NCBI Taxonomy" id="4874"/>
    <lineage>
        <taxon>Eukaryota</taxon>
        <taxon>Fungi</taxon>
        <taxon>Fungi incertae sedis</taxon>
        <taxon>Mucoromycota</taxon>
        <taxon>Glomeromycotina</taxon>
        <taxon>Glomeromycetes</taxon>
        <taxon>Diversisporales</taxon>
        <taxon>Gigasporaceae</taxon>
        <taxon>Gigaspora</taxon>
    </lineage>
</organism>
<accession>A0ABN7WXV1</accession>
<feature type="non-terminal residue" evidence="1">
    <location>
        <position position="1"/>
    </location>
</feature>
<sequence>VSEEPFEHMIDKYLKQLETIVVNGKRRESEKAPLLININTEW</sequence>
<comment type="caution">
    <text evidence="1">The sequence shown here is derived from an EMBL/GenBank/DDBJ whole genome shotgun (WGS) entry which is preliminary data.</text>
</comment>
<name>A0ABN7WXV1_GIGMA</name>
<proteinExistence type="predicted"/>
<reference evidence="1 2" key="1">
    <citation type="submission" date="2021-06" db="EMBL/GenBank/DDBJ databases">
        <authorList>
            <person name="Kallberg Y."/>
            <person name="Tangrot J."/>
            <person name="Rosling A."/>
        </authorList>
    </citation>
    <scope>NUCLEOTIDE SEQUENCE [LARGE SCALE GENOMIC DNA]</scope>
    <source>
        <strain evidence="1 2">120-4 pot B 10/14</strain>
    </source>
</reference>
<protein>
    <submittedName>
        <fullName evidence="1">25788_t:CDS:1</fullName>
    </submittedName>
</protein>
<keyword evidence="2" id="KW-1185">Reference proteome</keyword>
<dbReference type="Proteomes" id="UP000789901">
    <property type="component" value="Unassembled WGS sequence"/>
</dbReference>
<evidence type="ECO:0000313" key="2">
    <source>
        <dbReference type="Proteomes" id="UP000789901"/>
    </source>
</evidence>
<gene>
    <name evidence="1" type="ORF">GMARGA_LOCUS36509</name>
</gene>
<evidence type="ECO:0000313" key="1">
    <source>
        <dbReference type="EMBL" id="CAG8843377.1"/>
    </source>
</evidence>
<dbReference type="EMBL" id="CAJVQB010072226">
    <property type="protein sequence ID" value="CAG8843377.1"/>
    <property type="molecule type" value="Genomic_DNA"/>
</dbReference>